<sequence>MPKSTIEFTKSSDNREKSSSRGSARPPLHFAIHKPGCHIESCCGICNLFPGVLLIAFSQILVGSILLMLILTHGKQYDEVHQTSASQIMSVTTGVVLSGITGAGILLLIVALTENCRAMLVYLLVATLVWMGLFSLAVTKIGRGCVRFKDALKIKDEQHKLANLACVSGLFTFLGAGNVFFFFNFFLFYLFTTIDRSILFIVSFPKDYISKRTINTNNYKKILH</sequence>
<accession>A0ABM3ML88</accession>
<feature type="transmembrane region" description="Helical" evidence="2">
    <location>
        <begin position="119"/>
        <end position="141"/>
    </location>
</feature>
<feature type="transmembrane region" description="Helical" evidence="2">
    <location>
        <begin position="48"/>
        <end position="71"/>
    </location>
</feature>
<gene>
    <name evidence="4" type="primary">LOC128200953</name>
</gene>
<evidence type="ECO:0000256" key="2">
    <source>
        <dbReference type="SAM" id="Phobius"/>
    </source>
</evidence>
<feature type="transmembrane region" description="Helical" evidence="2">
    <location>
        <begin position="161"/>
        <end position="180"/>
    </location>
</feature>
<evidence type="ECO:0000313" key="4">
    <source>
        <dbReference type="RefSeq" id="XP_052752122.1"/>
    </source>
</evidence>
<keyword evidence="3" id="KW-1185">Reference proteome</keyword>
<protein>
    <submittedName>
        <fullName evidence="4">Uncharacterized protein LOC128200953 isoform X1</fullName>
    </submittedName>
</protein>
<organism evidence="3 4">
    <name type="scientific">Galleria mellonella</name>
    <name type="common">Greater wax moth</name>
    <dbReference type="NCBI Taxonomy" id="7137"/>
    <lineage>
        <taxon>Eukaryota</taxon>
        <taxon>Metazoa</taxon>
        <taxon>Ecdysozoa</taxon>
        <taxon>Arthropoda</taxon>
        <taxon>Hexapoda</taxon>
        <taxon>Insecta</taxon>
        <taxon>Pterygota</taxon>
        <taxon>Neoptera</taxon>
        <taxon>Endopterygota</taxon>
        <taxon>Lepidoptera</taxon>
        <taxon>Glossata</taxon>
        <taxon>Ditrysia</taxon>
        <taxon>Pyraloidea</taxon>
        <taxon>Pyralidae</taxon>
        <taxon>Galleriinae</taxon>
        <taxon>Galleria</taxon>
    </lineage>
</organism>
<dbReference type="GeneID" id="128200953"/>
<feature type="compositionally biased region" description="Basic and acidic residues" evidence="1">
    <location>
        <begin position="10"/>
        <end position="19"/>
    </location>
</feature>
<feature type="transmembrane region" description="Helical" evidence="2">
    <location>
        <begin position="91"/>
        <end position="113"/>
    </location>
</feature>
<keyword evidence="2" id="KW-1133">Transmembrane helix</keyword>
<evidence type="ECO:0000256" key="1">
    <source>
        <dbReference type="SAM" id="MobiDB-lite"/>
    </source>
</evidence>
<evidence type="ECO:0000313" key="3">
    <source>
        <dbReference type="Proteomes" id="UP001652740"/>
    </source>
</evidence>
<keyword evidence="2" id="KW-0472">Membrane</keyword>
<feature type="region of interest" description="Disordered" evidence="1">
    <location>
        <begin position="1"/>
        <end position="26"/>
    </location>
</feature>
<dbReference type="Proteomes" id="UP001652740">
    <property type="component" value="Unplaced"/>
</dbReference>
<dbReference type="RefSeq" id="XP_052752122.1">
    <property type="nucleotide sequence ID" value="XM_052896162.1"/>
</dbReference>
<name>A0ABM3ML88_GALME</name>
<proteinExistence type="predicted"/>
<reference evidence="4" key="1">
    <citation type="submission" date="2025-08" db="UniProtKB">
        <authorList>
            <consortium name="RefSeq"/>
        </authorList>
    </citation>
    <scope>IDENTIFICATION</scope>
    <source>
        <tissue evidence="4">Whole larvae</tissue>
    </source>
</reference>
<keyword evidence="2" id="KW-0812">Transmembrane</keyword>